<gene>
    <name evidence="3" type="ORF">PODCO_206930</name>
</gene>
<evidence type="ECO:0008006" key="5">
    <source>
        <dbReference type="Google" id="ProtNLM"/>
    </source>
</evidence>
<keyword evidence="2" id="KW-0812">Transmembrane</keyword>
<accession>A0ABY6S2N8</accession>
<organism evidence="3 4">
    <name type="scientific">Podospora comata</name>
    <dbReference type="NCBI Taxonomy" id="48703"/>
    <lineage>
        <taxon>Eukaryota</taxon>
        <taxon>Fungi</taxon>
        <taxon>Dikarya</taxon>
        <taxon>Ascomycota</taxon>
        <taxon>Pezizomycotina</taxon>
        <taxon>Sordariomycetes</taxon>
        <taxon>Sordariomycetidae</taxon>
        <taxon>Sordariales</taxon>
        <taxon>Podosporaceae</taxon>
        <taxon>Podospora</taxon>
    </lineage>
</organism>
<proteinExistence type="predicted"/>
<dbReference type="InterPro" id="IPR021514">
    <property type="entry name" value="DUF3176"/>
</dbReference>
<dbReference type="Pfam" id="PF11374">
    <property type="entry name" value="DUF3176"/>
    <property type="match status" value="1"/>
</dbReference>
<sequence>MDPRKYGPLHTIEETNPESRRNRHDMYHHHSIKKSICAKLSQTWIFEFLGFLASLLCIGATATVLRWYDNQLAPDWPVTLNFVLSLLGNVGFAGTIFGVQATIAQLKYIWFAKRPWPLADLVGFQKARGGVIGVAQLLWTAGAE</sequence>
<feature type="transmembrane region" description="Helical" evidence="2">
    <location>
        <begin position="80"/>
        <end position="104"/>
    </location>
</feature>
<name>A0ABY6S2N8_PODCO</name>
<feature type="region of interest" description="Disordered" evidence="1">
    <location>
        <begin position="1"/>
        <end position="20"/>
    </location>
</feature>
<evidence type="ECO:0000313" key="4">
    <source>
        <dbReference type="Proteomes" id="UP000280685"/>
    </source>
</evidence>
<evidence type="ECO:0000313" key="3">
    <source>
        <dbReference type="EMBL" id="VBB75785.1"/>
    </source>
</evidence>
<protein>
    <recommendedName>
        <fullName evidence="5">Fluoride ion transporter CrcB</fullName>
    </recommendedName>
</protein>
<keyword evidence="4" id="KW-1185">Reference proteome</keyword>
<dbReference type="EMBL" id="LR026965">
    <property type="protein sequence ID" value="VBB75785.1"/>
    <property type="molecule type" value="Genomic_DNA"/>
</dbReference>
<evidence type="ECO:0000256" key="1">
    <source>
        <dbReference type="SAM" id="MobiDB-lite"/>
    </source>
</evidence>
<evidence type="ECO:0000256" key="2">
    <source>
        <dbReference type="SAM" id="Phobius"/>
    </source>
</evidence>
<dbReference type="PANTHER" id="PTHR35394">
    <property type="entry name" value="DUF3176 DOMAIN-CONTAINING PROTEIN"/>
    <property type="match status" value="1"/>
</dbReference>
<keyword evidence="2" id="KW-0472">Membrane</keyword>
<dbReference type="PANTHER" id="PTHR35394:SF5">
    <property type="entry name" value="DUF3176 DOMAIN-CONTAINING PROTEIN"/>
    <property type="match status" value="1"/>
</dbReference>
<reference evidence="3" key="1">
    <citation type="submission" date="2018-02" db="EMBL/GenBank/DDBJ databases">
        <authorList>
            <person name="Silar P."/>
        </authorList>
    </citation>
    <scope>NUCLEOTIDE SEQUENCE [LARGE SCALE GENOMIC DNA]</scope>
    <source>
        <strain evidence="3">T</strain>
    </source>
</reference>
<dbReference type="Proteomes" id="UP000280685">
    <property type="component" value="Chromosome 2"/>
</dbReference>
<feature type="transmembrane region" description="Helical" evidence="2">
    <location>
        <begin position="44"/>
        <end position="68"/>
    </location>
</feature>
<keyword evidence="2" id="KW-1133">Transmembrane helix</keyword>